<dbReference type="SUPFAM" id="SSF46785">
    <property type="entry name" value="Winged helix' DNA-binding domain"/>
    <property type="match status" value="1"/>
</dbReference>
<dbReference type="InterPro" id="IPR036390">
    <property type="entry name" value="WH_DNA-bd_sf"/>
</dbReference>
<keyword evidence="3" id="KW-1185">Reference proteome</keyword>
<feature type="domain" description="HTH marR-type" evidence="1">
    <location>
        <begin position="9"/>
        <end position="139"/>
    </location>
</feature>
<dbReference type="AlphaFoldDB" id="A0A423PT70"/>
<comment type="caution">
    <text evidence="2">The sequence shown here is derived from an EMBL/GenBank/DDBJ whole genome shotgun (WGS) entry which is preliminary data.</text>
</comment>
<dbReference type="PROSITE" id="PS50995">
    <property type="entry name" value="HTH_MARR_2"/>
    <property type="match status" value="1"/>
</dbReference>
<dbReference type="Pfam" id="PF12802">
    <property type="entry name" value="MarR_2"/>
    <property type="match status" value="1"/>
</dbReference>
<accession>A0A423PT70</accession>
<evidence type="ECO:0000313" key="2">
    <source>
        <dbReference type="EMBL" id="ROO28799.1"/>
    </source>
</evidence>
<dbReference type="GO" id="GO:0006950">
    <property type="term" value="P:response to stress"/>
    <property type="evidence" value="ECO:0007669"/>
    <property type="project" value="TreeGrafter"/>
</dbReference>
<gene>
    <name evidence="2" type="ORF">SAJA_07310</name>
</gene>
<dbReference type="Proteomes" id="UP000285310">
    <property type="component" value="Unassembled WGS sequence"/>
</dbReference>
<dbReference type="InterPro" id="IPR000835">
    <property type="entry name" value="HTH_MarR-typ"/>
</dbReference>
<evidence type="ECO:0000313" key="3">
    <source>
        <dbReference type="Proteomes" id="UP000285310"/>
    </source>
</evidence>
<dbReference type="GO" id="GO:0003700">
    <property type="term" value="F:DNA-binding transcription factor activity"/>
    <property type="evidence" value="ECO:0007669"/>
    <property type="project" value="InterPro"/>
</dbReference>
<dbReference type="PANTHER" id="PTHR33164:SF43">
    <property type="entry name" value="HTH-TYPE TRANSCRIPTIONAL REPRESSOR YETL"/>
    <property type="match status" value="1"/>
</dbReference>
<dbReference type="SMART" id="SM00347">
    <property type="entry name" value="HTH_MARR"/>
    <property type="match status" value="1"/>
</dbReference>
<sequence>MSDTRLIFGESLHRLMHAYQRAMREGFRAHDIDLTVAQVRVLKGVAAADAPTVQGVAARMDSDRGQVTRAVARLREQGLVVQRDNTADRRRPLLAITSSGQDRLARVIDIQAAAGQRMAGGLTDTDVARFVAIADQMTDALHLGDGAVLDG</sequence>
<reference evidence="2 3" key="1">
    <citation type="submission" date="2013-10" db="EMBL/GenBank/DDBJ databases">
        <title>Salinisphaera japonica YTM-1 Genome Sequencing.</title>
        <authorList>
            <person name="Lai Q."/>
            <person name="Li C."/>
            <person name="Shao Z."/>
        </authorList>
    </citation>
    <scope>NUCLEOTIDE SEQUENCE [LARGE SCALE GENOMIC DNA]</scope>
    <source>
        <strain evidence="2 3">YTM-1</strain>
    </source>
</reference>
<dbReference type="InterPro" id="IPR039422">
    <property type="entry name" value="MarR/SlyA-like"/>
</dbReference>
<evidence type="ECO:0000259" key="1">
    <source>
        <dbReference type="PROSITE" id="PS50995"/>
    </source>
</evidence>
<dbReference type="PANTHER" id="PTHR33164">
    <property type="entry name" value="TRANSCRIPTIONAL REGULATOR, MARR FAMILY"/>
    <property type="match status" value="1"/>
</dbReference>
<dbReference type="InParanoid" id="A0A423PT70"/>
<protein>
    <recommendedName>
        <fullName evidence="1">HTH marR-type domain-containing protein</fullName>
    </recommendedName>
</protein>
<organism evidence="2 3">
    <name type="scientific">Salinisphaera japonica YTM-1</name>
    <dbReference type="NCBI Taxonomy" id="1209778"/>
    <lineage>
        <taxon>Bacteria</taxon>
        <taxon>Pseudomonadati</taxon>
        <taxon>Pseudomonadota</taxon>
        <taxon>Gammaproteobacteria</taxon>
        <taxon>Salinisphaerales</taxon>
        <taxon>Salinisphaeraceae</taxon>
        <taxon>Salinisphaera</taxon>
    </lineage>
</organism>
<dbReference type="OrthoDB" id="6196575at2"/>
<dbReference type="RefSeq" id="WP_123657985.1">
    <property type="nucleotide sequence ID" value="NZ_AYKG01000019.1"/>
</dbReference>
<name>A0A423PT70_9GAMM</name>
<dbReference type="Gene3D" id="1.10.10.10">
    <property type="entry name" value="Winged helix-like DNA-binding domain superfamily/Winged helix DNA-binding domain"/>
    <property type="match status" value="1"/>
</dbReference>
<proteinExistence type="predicted"/>
<dbReference type="InterPro" id="IPR036388">
    <property type="entry name" value="WH-like_DNA-bd_sf"/>
</dbReference>
<dbReference type="EMBL" id="AYKG01000019">
    <property type="protein sequence ID" value="ROO28799.1"/>
    <property type="molecule type" value="Genomic_DNA"/>
</dbReference>